<dbReference type="RefSeq" id="WP_100126913.1">
    <property type="nucleotide sequence ID" value="NZ_NEET01000003.1"/>
</dbReference>
<reference evidence="1 2" key="1">
    <citation type="journal article" date="2017" name="J. Antimicrob. Chemother.">
        <title>Characterization of the population structure, drug resistance mechanisms and plasmids of the community-associated Enterobacter cloacae complex in China.</title>
        <authorList>
            <person name="Zhou K."/>
            <person name="Yu W."/>
            <person name="Cao X."/>
            <person name="Shen P."/>
            <person name="Lu H."/>
            <person name="Luo Q."/>
            <person name="Rossen J.W.A."/>
            <person name="Xiao Y."/>
        </authorList>
    </citation>
    <scope>NUCLEOTIDE SEQUENCE [LARGE SCALE GENOMIC DNA]</scope>
    <source>
        <strain evidence="1">ECC1097</strain>
    </source>
</reference>
<gene>
    <name evidence="1" type="ORF">B9Q37_20240</name>
</gene>
<dbReference type="OrthoDB" id="6556162at2"/>
<dbReference type="Gene3D" id="1.20.58.1090">
    <property type="entry name" value="Phage polarity suppression protein monomer"/>
    <property type="match status" value="1"/>
</dbReference>
<accession>A0A2J0PGZ1</accession>
<dbReference type="AlphaFoldDB" id="A0A2J0PGZ1"/>
<organism evidence="1">
    <name type="scientific">Enterobacter kobei</name>
    <dbReference type="NCBI Taxonomy" id="208224"/>
    <lineage>
        <taxon>Bacteria</taxon>
        <taxon>Pseudomonadati</taxon>
        <taxon>Pseudomonadota</taxon>
        <taxon>Gammaproteobacteria</taxon>
        <taxon>Enterobacterales</taxon>
        <taxon>Enterobacteriaceae</taxon>
        <taxon>Enterobacter</taxon>
        <taxon>Enterobacter cloacae complex</taxon>
    </lineage>
</organism>
<evidence type="ECO:0000313" key="1">
    <source>
        <dbReference type="EMBL" id="PJD71994.1"/>
    </source>
</evidence>
<proteinExistence type="predicted"/>
<name>A0A2J0PGZ1_9ENTR</name>
<dbReference type="EMBL" id="NEEU01000015">
    <property type="protein sequence ID" value="PJD71994.1"/>
    <property type="molecule type" value="Genomic_DNA"/>
</dbReference>
<protein>
    <submittedName>
        <fullName evidence="1">Glycoprotein 3</fullName>
    </submittedName>
</protein>
<sequence length="245" mass="27819">MTDSTIPENLKPTFNRLDKAKAVHTENARNLDEVTTAITRTAEQKAGLEQENGIDTGEWRSAFRAAGAVLTDELRNRHLMRVASRELAQECDAMAEVLNFERDKLEAACSVSARDYRQEHYDLLRKYASGELDKALREACGPLIRAMKLKMLSRSGEPEREAEAALGYVEPEKEIMQEVVSWLMDAATKHHIRLSDEPVLYRTGLSAETLPHMDYKTASTPARRTRFYNELREREADLKARGLLP</sequence>
<dbReference type="Proteomes" id="UP000230495">
    <property type="component" value="Unassembled WGS sequence"/>
</dbReference>
<evidence type="ECO:0000313" key="2">
    <source>
        <dbReference type="Proteomes" id="UP000230495"/>
    </source>
</evidence>
<comment type="caution">
    <text evidence="1">The sequence shown here is derived from an EMBL/GenBank/DDBJ whole genome shotgun (WGS) entry which is preliminary data.</text>
</comment>